<sequence length="222" mass="24814">MANIIRSAKSGSDWTENDLEAYNIQVRLEDAATFFGKDNLPLLAEEILSVQEAEDMSSNRNVELVNLLDLAMKPARRIRHAQTDVCLIDRSRNDILLLVQEDKRFNPTESRNPRPQLIAKAIAAFSYNSSLRMAAGEGTIESKTIPGVVLVGTTPTFYKIPITAALVRNIRHGTYPPEPTIVSAHVPVLPRPNRRYSEGMKPLDSRQAILRCYEAFKDIVGI</sequence>
<evidence type="ECO:0000313" key="1">
    <source>
        <dbReference type="EMBL" id="KZT20273.1"/>
    </source>
</evidence>
<accession>A0A165NY81</accession>
<dbReference type="STRING" id="1314782.A0A165NY81"/>
<reference evidence="1 2" key="1">
    <citation type="journal article" date="2016" name="Mol. Biol. Evol.">
        <title>Comparative Genomics of Early-Diverging Mushroom-Forming Fungi Provides Insights into the Origins of Lignocellulose Decay Capabilities.</title>
        <authorList>
            <person name="Nagy L.G."/>
            <person name="Riley R."/>
            <person name="Tritt A."/>
            <person name="Adam C."/>
            <person name="Daum C."/>
            <person name="Floudas D."/>
            <person name="Sun H."/>
            <person name="Yadav J.S."/>
            <person name="Pangilinan J."/>
            <person name="Larsson K.H."/>
            <person name="Matsuura K."/>
            <person name="Barry K."/>
            <person name="Labutti K."/>
            <person name="Kuo R."/>
            <person name="Ohm R.A."/>
            <person name="Bhattacharya S.S."/>
            <person name="Shirouzu T."/>
            <person name="Yoshinaga Y."/>
            <person name="Martin F.M."/>
            <person name="Grigoriev I.V."/>
            <person name="Hibbett D.S."/>
        </authorList>
    </citation>
    <scope>NUCLEOTIDE SEQUENCE [LARGE SCALE GENOMIC DNA]</scope>
    <source>
        <strain evidence="1 2">HHB14362 ss-1</strain>
    </source>
</reference>
<name>A0A165NY81_9AGAM</name>
<gene>
    <name evidence="1" type="ORF">NEOLEDRAFT_1165115</name>
</gene>
<keyword evidence="2" id="KW-1185">Reference proteome</keyword>
<protein>
    <submittedName>
        <fullName evidence="1">Uncharacterized protein</fullName>
    </submittedName>
</protein>
<dbReference type="AlphaFoldDB" id="A0A165NY81"/>
<dbReference type="EMBL" id="KV425623">
    <property type="protein sequence ID" value="KZT20273.1"/>
    <property type="molecule type" value="Genomic_DNA"/>
</dbReference>
<dbReference type="Proteomes" id="UP000076761">
    <property type="component" value="Unassembled WGS sequence"/>
</dbReference>
<evidence type="ECO:0000313" key="2">
    <source>
        <dbReference type="Proteomes" id="UP000076761"/>
    </source>
</evidence>
<proteinExistence type="predicted"/>
<organism evidence="1 2">
    <name type="scientific">Neolentinus lepideus HHB14362 ss-1</name>
    <dbReference type="NCBI Taxonomy" id="1314782"/>
    <lineage>
        <taxon>Eukaryota</taxon>
        <taxon>Fungi</taxon>
        <taxon>Dikarya</taxon>
        <taxon>Basidiomycota</taxon>
        <taxon>Agaricomycotina</taxon>
        <taxon>Agaricomycetes</taxon>
        <taxon>Gloeophyllales</taxon>
        <taxon>Gloeophyllaceae</taxon>
        <taxon>Neolentinus</taxon>
    </lineage>
</organism>
<dbReference type="OrthoDB" id="3253976at2759"/>
<dbReference type="InParanoid" id="A0A165NY81"/>